<feature type="compositionally biased region" description="Low complexity" evidence="1">
    <location>
        <begin position="250"/>
        <end position="295"/>
    </location>
</feature>
<name>A0ABT9HJ19_9GAMM</name>
<feature type="compositionally biased region" description="Basic and acidic residues" evidence="1">
    <location>
        <begin position="30"/>
        <end position="43"/>
    </location>
</feature>
<evidence type="ECO:0000313" key="4">
    <source>
        <dbReference type="Proteomes" id="UP001228171"/>
    </source>
</evidence>
<protein>
    <recommendedName>
        <fullName evidence="5">SPOR domain-containing protein</fullName>
    </recommendedName>
</protein>
<keyword evidence="4" id="KW-1185">Reference proteome</keyword>
<proteinExistence type="predicted"/>
<evidence type="ECO:0000256" key="2">
    <source>
        <dbReference type="SAM" id="Phobius"/>
    </source>
</evidence>
<dbReference type="Proteomes" id="UP001228171">
    <property type="component" value="Unassembled WGS sequence"/>
</dbReference>
<dbReference type="RefSeq" id="WP_305935908.1">
    <property type="nucleotide sequence ID" value="NZ_JAVAJI010000018.1"/>
</dbReference>
<feature type="compositionally biased region" description="Basic and acidic residues" evidence="1">
    <location>
        <begin position="154"/>
        <end position="177"/>
    </location>
</feature>
<evidence type="ECO:0000256" key="1">
    <source>
        <dbReference type="SAM" id="MobiDB-lite"/>
    </source>
</evidence>
<feature type="region of interest" description="Disordered" evidence="1">
    <location>
        <begin position="1"/>
        <end position="71"/>
    </location>
</feature>
<accession>A0ABT9HJ19</accession>
<feature type="region of interest" description="Disordered" evidence="1">
    <location>
        <begin position="144"/>
        <end position="185"/>
    </location>
</feature>
<feature type="transmembrane region" description="Helical" evidence="2">
    <location>
        <begin position="209"/>
        <end position="234"/>
    </location>
</feature>
<feature type="region of interest" description="Disordered" evidence="1">
    <location>
        <begin position="237"/>
        <end position="340"/>
    </location>
</feature>
<organism evidence="3 4">
    <name type="scientific">Psychrobacter faecalis</name>
    <dbReference type="NCBI Taxonomy" id="180588"/>
    <lineage>
        <taxon>Bacteria</taxon>
        <taxon>Pseudomonadati</taxon>
        <taxon>Pseudomonadota</taxon>
        <taxon>Gammaproteobacteria</taxon>
        <taxon>Moraxellales</taxon>
        <taxon>Moraxellaceae</taxon>
        <taxon>Psychrobacter</taxon>
    </lineage>
</organism>
<feature type="compositionally biased region" description="Polar residues" evidence="1">
    <location>
        <begin position="331"/>
        <end position="340"/>
    </location>
</feature>
<dbReference type="EMBL" id="JAVAJI010000018">
    <property type="protein sequence ID" value="MDP4545444.1"/>
    <property type="molecule type" value="Genomic_DNA"/>
</dbReference>
<comment type="caution">
    <text evidence="3">The sequence shown here is derived from an EMBL/GenBank/DDBJ whole genome shotgun (WGS) entry which is preliminary data.</text>
</comment>
<gene>
    <name evidence="3" type="ORF">Q8P09_10190</name>
</gene>
<evidence type="ECO:0000313" key="3">
    <source>
        <dbReference type="EMBL" id="MDP4545444.1"/>
    </source>
</evidence>
<keyword evidence="2" id="KW-1133">Transmembrane helix</keyword>
<reference evidence="3 4" key="1">
    <citation type="submission" date="2023-08" db="EMBL/GenBank/DDBJ databases">
        <authorList>
            <person name="Kumar R."/>
        </authorList>
    </citation>
    <scope>NUCLEOTIDE SEQUENCE [LARGE SCALE GENOMIC DNA]</scope>
    <source>
        <strain evidence="3 4">LUR13</strain>
    </source>
</reference>
<sequence length="340" mass="36921">MSDKKSKKSTDLEANLAKIANAKPRRRSRKNDIYERFITRVENVDSNDNEDGEQASSISGNGNGRLAPLKNADKLSSYEPLSAAELELFASQQEDFQPESSLQRTSSKSTGVHLNFFDEDERLEVSGTASNEADLPHDAMVKEKASFSSTDSLDDAKHISKNHSKNDENIQDHDSKSTNENIDNDGLVVQSPTAFTLSKNKKLASSKKLLIIGMIVGSLFIAAVVLALIFTGVLSTSTTAPEPEPEPKSKVAASDNAGTTNSSNNSDNNTANATNTSNDASKQQPVNTQPQVVNTDNKDVNRKPAAAIDDSENESASEPAITYEDFREESQSTLYRETND</sequence>
<evidence type="ECO:0008006" key="5">
    <source>
        <dbReference type="Google" id="ProtNLM"/>
    </source>
</evidence>
<keyword evidence="2" id="KW-0472">Membrane</keyword>
<keyword evidence="2" id="KW-0812">Transmembrane</keyword>
<feature type="compositionally biased region" description="Basic and acidic residues" evidence="1">
    <location>
        <begin position="1"/>
        <end position="11"/>
    </location>
</feature>